<keyword evidence="3" id="KW-0732">Signal</keyword>
<dbReference type="RefSeq" id="WP_139917444.1">
    <property type="nucleotide sequence ID" value="NZ_CBCSLE010000083.1"/>
</dbReference>
<dbReference type="InterPro" id="IPR015915">
    <property type="entry name" value="Kelch-typ_b-propeller"/>
</dbReference>
<feature type="signal peptide" evidence="3">
    <location>
        <begin position="1"/>
        <end position="25"/>
    </location>
</feature>
<dbReference type="PANTHER" id="PTHR46344">
    <property type="entry name" value="OS02G0202900 PROTEIN"/>
    <property type="match status" value="1"/>
</dbReference>
<evidence type="ECO:0000313" key="5">
    <source>
        <dbReference type="Proteomes" id="UP000537825"/>
    </source>
</evidence>
<protein>
    <submittedName>
        <fullName evidence="4">Kelch-like protein</fullName>
    </submittedName>
</protein>
<dbReference type="SUPFAM" id="SSF117281">
    <property type="entry name" value="Kelch motif"/>
    <property type="match status" value="3"/>
</dbReference>
<dbReference type="Gene3D" id="2.130.10.80">
    <property type="entry name" value="Galactose oxidase/kelch, beta-propeller"/>
    <property type="match status" value="2"/>
</dbReference>
<organism evidence="4 5">
    <name type="scientific">Corallococcus exiguus</name>
    <dbReference type="NCBI Taxonomy" id="83462"/>
    <lineage>
        <taxon>Bacteria</taxon>
        <taxon>Pseudomonadati</taxon>
        <taxon>Myxococcota</taxon>
        <taxon>Myxococcia</taxon>
        <taxon>Myxococcales</taxon>
        <taxon>Cystobacterineae</taxon>
        <taxon>Myxococcaceae</taxon>
        <taxon>Corallococcus</taxon>
    </lineage>
</organism>
<dbReference type="Gene3D" id="2.120.10.80">
    <property type="entry name" value="Kelch-type beta propeller"/>
    <property type="match status" value="4"/>
</dbReference>
<accession>A0A7X4Y447</accession>
<dbReference type="SUPFAM" id="SSF50965">
    <property type="entry name" value="Galactose oxidase, central domain"/>
    <property type="match status" value="1"/>
</dbReference>
<dbReference type="PROSITE" id="PS51257">
    <property type="entry name" value="PROKAR_LIPOPROTEIN"/>
    <property type="match status" value="1"/>
</dbReference>
<reference evidence="4 5" key="1">
    <citation type="submission" date="2020-01" db="EMBL/GenBank/DDBJ databases">
        <title>The draft genome sequence of Corallococcus exiguus DSM 14696.</title>
        <authorList>
            <person name="Zhang X."/>
            <person name="Zhu H."/>
        </authorList>
    </citation>
    <scope>NUCLEOTIDE SEQUENCE [LARGE SCALE GENOMIC DNA]</scope>
    <source>
        <strain evidence="4 5">DSM 14696</strain>
    </source>
</reference>
<dbReference type="Pfam" id="PF01344">
    <property type="entry name" value="Kelch_1"/>
    <property type="match status" value="4"/>
</dbReference>
<evidence type="ECO:0000256" key="3">
    <source>
        <dbReference type="SAM" id="SignalP"/>
    </source>
</evidence>
<proteinExistence type="predicted"/>
<sequence length="743" mass="76673">MSLKFPLPWLLSGLMLLSSGCDPTAAGSTAPHLAARSDDIVSGMETTGSMITPREFHTATLLLNGKVLVAGGYKYVTGQTPQLLQVSELYDPATGNWTPSGSMAATRWRHTATRLGNGKVLVVGGNSGTAATAELYDPTTGTWTATANLPGLRRESHRAVLLGNGKVLVTGGSTEGQIHTAFSALYDPSTGTWSTTGDMKDGRSNHSLTLLKNGKILAVGGMGFSTVWPTLRSLSTAELYDPATGTWTLTGLMASDPIFLTPGRTEHSATLLPSGKVLVAGGYSASGFIDMSPPTVTAELYDPATGTWSNTGSMAEGHSGNVMDALPSGKVVIAGKTWAANAGTVELYDPATGAWSTVGTLANLRLGSTTTTLASGRVLIAGGQRYDSATSQTVYIAQAERVVLPYWKPAGNMATARFGLTGTLLTNGKVLTTGGFNGTTEVASADLRDPTTGAWSATGAMAMARQFHAATLLTSGKVLVTGGYGDDAYRSSSELFNPTTATWTTTGGMNQPRLQPVSVKLANGKVLVAGGDTGLGYTASAELYDPTPGTWTSAGSMASARIHTTPALLPNGKVLVVGGYDGNVTLGTAELFDPATGAWSSAGTLAQAREGASATVLPNGKVLIAGGTAEYPLNTAELYDPATNTWSAAPTLNSWRTDHAAIKLANGDVMVAGGYGVNTGYGVDAYLDSVEVYESALGRWTRTTPLGTLRYAAEGVLLQDGQVLVMGGSDFDGPVSTTELYVP</sequence>
<dbReference type="InterPro" id="IPR006652">
    <property type="entry name" value="Kelch_1"/>
</dbReference>
<dbReference type="AlphaFoldDB" id="A0A7X4Y447"/>
<keyword evidence="5" id="KW-1185">Reference proteome</keyword>
<dbReference type="Proteomes" id="UP000537825">
    <property type="component" value="Unassembled WGS sequence"/>
</dbReference>
<dbReference type="SMART" id="SM00612">
    <property type="entry name" value="Kelch"/>
    <property type="match status" value="13"/>
</dbReference>
<feature type="chain" id="PRO_5030628999" evidence="3">
    <location>
        <begin position="26"/>
        <end position="743"/>
    </location>
</feature>
<evidence type="ECO:0000313" key="4">
    <source>
        <dbReference type="EMBL" id="NBC38435.1"/>
    </source>
</evidence>
<dbReference type="Pfam" id="PF24681">
    <property type="entry name" value="Kelch_KLHDC2_KLHL20_DRC7"/>
    <property type="match status" value="1"/>
</dbReference>
<keyword evidence="2" id="KW-0677">Repeat</keyword>
<name>A0A7X4Y447_9BACT</name>
<comment type="caution">
    <text evidence="4">The sequence shown here is derived from an EMBL/GenBank/DDBJ whole genome shotgun (WGS) entry which is preliminary data.</text>
</comment>
<evidence type="ECO:0000256" key="2">
    <source>
        <dbReference type="ARBA" id="ARBA00022737"/>
    </source>
</evidence>
<dbReference type="PANTHER" id="PTHR46344:SF27">
    <property type="entry name" value="KELCH REPEAT SUPERFAMILY PROTEIN"/>
    <property type="match status" value="1"/>
</dbReference>
<dbReference type="InterPro" id="IPR037293">
    <property type="entry name" value="Gal_Oxidase_central_sf"/>
</dbReference>
<evidence type="ECO:0000256" key="1">
    <source>
        <dbReference type="ARBA" id="ARBA00022441"/>
    </source>
</evidence>
<keyword evidence="1" id="KW-0880">Kelch repeat</keyword>
<dbReference type="InterPro" id="IPR011043">
    <property type="entry name" value="Gal_Oxase/kelch_b-propeller"/>
</dbReference>
<dbReference type="EMBL" id="JAAAPK010000001">
    <property type="protein sequence ID" value="NBC38435.1"/>
    <property type="molecule type" value="Genomic_DNA"/>
</dbReference>
<gene>
    <name evidence="4" type="ORF">GTZ93_01220</name>
</gene>